<evidence type="ECO:0000256" key="2">
    <source>
        <dbReference type="ARBA" id="ARBA00022475"/>
    </source>
</evidence>
<dbReference type="InterPro" id="IPR039465">
    <property type="entry name" value="IL-17_rcpt-like"/>
</dbReference>
<name>A0A401PS91_SCYTO</name>
<dbReference type="PANTHER" id="PTHR15583">
    <property type="entry name" value="INTERLEUKIN-17 RECEPTOR"/>
    <property type="match status" value="1"/>
</dbReference>
<evidence type="ECO:0000259" key="5">
    <source>
        <dbReference type="Pfam" id="PF16556"/>
    </source>
</evidence>
<dbReference type="OrthoDB" id="8963084at2759"/>
<keyword evidence="4" id="KW-1133">Transmembrane helix</keyword>
<reference evidence="6 7" key="1">
    <citation type="journal article" date="2018" name="Nat. Ecol. Evol.">
        <title>Shark genomes provide insights into elasmobranch evolution and the origin of vertebrates.</title>
        <authorList>
            <person name="Hara Y"/>
            <person name="Yamaguchi K"/>
            <person name="Onimaru K"/>
            <person name="Kadota M"/>
            <person name="Koyanagi M"/>
            <person name="Keeley SD"/>
            <person name="Tatsumi K"/>
            <person name="Tanaka K"/>
            <person name="Motone F"/>
            <person name="Kageyama Y"/>
            <person name="Nozu R"/>
            <person name="Adachi N"/>
            <person name="Nishimura O"/>
            <person name="Nakagawa R"/>
            <person name="Tanegashima C"/>
            <person name="Kiyatake I"/>
            <person name="Matsumoto R"/>
            <person name="Murakumo K"/>
            <person name="Nishida K"/>
            <person name="Terakita A"/>
            <person name="Kuratani S"/>
            <person name="Sato K"/>
            <person name="Hyodo S Kuraku.S."/>
        </authorList>
    </citation>
    <scope>NUCLEOTIDE SEQUENCE [LARGE SCALE GENOMIC DNA]</scope>
</reference>
<dbReference type="Gene3D" id="2.60.40.2160">
    <property type="entry name" value="Interleukin-17 receptor A/B, fibronectin-III-like domain 1"/>
    <property type="match status" value="1"/>
</dbReference>
<sequence>NEPPPEWAISHARTPSDILKLEVQLQLSEESQLPVLNISWVISPDGSIQELRATMICIQGRQSICFRCNYSASFKRARSSQDQPWQFHYAEYPVDPKTNYFVTAFNIPTSNIGEFQPDKSRRFSTPSCRNVAMKNHESCEDIHWNPNMSLCMVNNDVVINFTTTANSLNYDVQLVMCDGIETPILNETTIPQSNSSRISITFVRNDILDLSERFCVIIQPYFPKCQHYCRIREKVLNCSKRIDYNKSDTDGGMKLISGEFSNGHLFMIFGYTVLGVILFVLGAGLFVICKQAVHKLHHYTPVWIFTMMEKVNGGRARKWQFLPPNMTLPSLGDVAGGAQPK</sequence>
<dbReference type="OMA" id="NHESCED"/>
<accession>A0A401PS91</accession>
<feature type="transmembrane region" description="Helical" evidence="4">
    <location>
        <begin position="265"/>
        <end position="288"/>
    </location>
</feature>
<dbReference type="AlphaFoldDB" id="A0A401PS91"/>
<feature type="domain" description="IL17RA/B N-terminal" evidence="5">
    <location>
        <begin position="6"/>
        <end position="139"/>
    </location>
</feature>
<protein>
    <recommendedName>
        <fullName evidence="5">IL17RA/B N-terminal domain-containing protein</fullName>
    </recommendedName>
</protein>
<dbReference type="PANTHER" id="PTHR15583:SF11">
    <property type="entry name" value="INTERLEUKIN-17 RECEPTOR B"/>
    <property type="match status" value="1"/>
</dbReference>
<evidence type="ECO:0000256" key="1">
    <source>
        <dbReference type="ARBA" id="ARBA00004251"/>
    </source>
</evidence>
<dbReference type="Proteomes" id="UP000288216">
    <property type="component" value="Unassembled WGS sequence"/>
</dbReference>
<dbReference type="Gene3D" id="2.60.40.2150">
    <property type="entry name" value="Interleukin-17 receptor A/B, fibronectin-III-like domain 2"/>
    <property type="match status" value="1"/>
</dbReference>
<dbReference type="InterPro" id="IPR032356">
    <property type="entry name" value="IL17R_A/B_N"/>
</dbReference>
<evidence type="ECO:0000313" key="6">
    <source>
        <dbReference type="EMBL" id="GCB75982.1"/>
    </source>
</evidence>
<evidence type="ECO:0000256" key="4">
    <source>
        <dbReference type="SAM" id="Phobius"/>
    </source>
</evidence>
<proteinExistence type="predicted"/>
<dbReference type="GO" id="GO:0005886">
    <property type="term" value="C:plasma membrane"/>
    <property type="evidence" value="ECO:0007669"/>
    <property type="project" value="UniProtKB-SubCell"/>
</dbReference>
<comment type="subcellular location">
    <subcellularLocation>
        <location evidence="1">Cell membrane</location>
        <topology evidence="1">Single-pass type I membrane protein</topology>
    </subcellularLocation>
</comment>
<keyword evidence="3" id="KW-0732">Signal</keyword>
<keyword evidence="4" id="KW-0472">Membrane</keyword>
<dbReference type="GO" id="GO:0030368">
    <property type="term" value="F:interleukin-17 receptor activity"/>
    <property type="evidence" value="ECO:0007669"/>
    <property type="project" value="InterPro"/>
</dbReference>
<evidence type="ECO:0000313" key="7">
    <source>
        <dbReference type="Proteomes" id="UP000288216"/>
    </source>
</evidence>
<comment type="caution">
    <text evidence="6">The sequence shown here is derived from an EMBL/GenBank/DDBJ whole genome shotgun (WGS) entry which is preliminary data.</text>
</comment>
<gene>
    <name evidence="6" type="ORF">scyTo_0017407</name>
</gene>
<keyword evidence="7" id="KW-1185">Reference proteome</keyword>
<keyword evidence="4" id="KW-0812">Transmembrane</keyword>
<keyword evidence="2" id="KW-1003">Cell membrane</keyword>
<evidence type="ECO:0000256" key="3">
    <source>
        <dbReference type="ARBA" id="ARBA00022729"/>
    </source>
</evidence>
<dbReference type="InterPro" id="IPR038683">
    <property type="entry name" value="IL17RA/B_FnIII-like_1_sf"/>
</dbReference>
<dbReference type="STRING" id="75743.A0A401PS91"/>
<organism evidence="6 7">
    <name type="scientific">Scyliorhinus torazame</name>
    <name type="common">Cloudy catshark</name>
    <name type="synonym">Catulus torazame</name>
    <dbReference type="NCBI Taxonomy" id="75743"/>
    <lineage>
        <taxon>Eukaryota</taxon>
        <taxon>Metazoa</taxon>
        <taxon>Chordata</taxon>
        <taxon>Craniata</taxon>
        <taxon>Vertebrata</taxon>
        <taxon>Chondrichthyes</taxon>
        <taxon>Elasmobranchii</taxon>
        <taxon>Galeomorphii</taxon>
        <taxon>Galeoidea</taxon>
        <taxon>Carcharhiniformes</taxon>
        <taxon>Scyliorhinidae</taxon>
        <taxon>Scyliorhinus</taxon>
    </lineage>
</organism>
<dbReference type="EMBL" id="BFAA01011289">
    <property type="protein sequence ID" value="GCB75982.1"/>
    <property type="molecule type" value="Genomic_DNA"/>
</dbReference>
<feature type="non-terminal residue" evidence="6">
    <location>
        <position position="1"/>
    </location>
</feature>
<dbReference type="Pfam" id="PF16556">
    <property type="entry name" value="IL17R_fnIII_D1"/>
    <property type="match status" value="1"/>
</dbReference>
<dbReference type="InterPro" id="IPR043046">
    <property type="entry name" value="IL17RA/B_FnIII-like_2_sf"/>
</dbReference>